<name>A0A1U7VLP7_NICSY</name>
<reference evidence="2" key="2">
    <citation type="submission" date="2025-08" db="UniProtKB">
        <authorList>
            <consortium name="RefSeq"/>
        </authorList>
    </citation>
    <scope>IDENTIFICATION</scope>
    <source>
        <tissue evidence="2">Leaf</tissue>
    </source>
</reference>
<dbReference type="AlphaFoldDB" id="A0A1U7VLP7"/>
<proteinExistence type="predicted"/>
<gene>
    <name evidence="2" type="primary">LOC104219850</name>
</gene>
<dbReference type="RefSeq" id="XP_009768902.1">
    <property type="nucleotide sequence ID" value="XM_009770600.1"/>
</dbReference>
<organism evidence="1 2">
    <name type="scientific">Nicotiana sylvestris</name>
    <name type="common">Wood tobacco</name>
    <name type="synonym">South American tobacco</name>
    <dbReference type="NCBI Taxonomy" id="4096"/>
    <lineage>
        <taxon>Eukaryota</taxon>
        <taxon>Viridiplantae</taxon>
        <taxon>Streptophyta</taxon>
        <taxon>Embryophyta</taxon>
        <taxon>Tracheophyta</taxon>
        <taxon>Spermatophyta</taxon>
        <taxon>Magnoliopsida</taxon>
        <taxon>eudicotyledons</taxon>
        <taxon>Gunneridae</taxon>
        <taxon>Pentapetalae</taxon>
        <taxon>asterids</taxon>
        <taxon>lamiids</taxon>
        <taxon>Solanales</taxon>
        <taxon>Solanaceae</taxon>
        <taxon>Nicotianoideae</taxon>
        <taxon>Nicotianeae</taxon>
        <taxon>Nicotiana</taxon>
    </lineage>
</organism>
<keyword evidence="1" id="KW-1185">Reference proteome</keyword>
<sequence>MLYRNNHVETFFSSPLPLLHISFISTPHKSKFLKNFFVVDIFGIGFGVINNNIKHSEIHGHGKTKLCVHLEFQIRIWPGGHCVKKVVLYARRLEACLFMHMPVRKHIEYDCLVKEEQLQRLYSCGELTGTVSKGLFDSDCWNLCPT</sequence>
<evidence type="ECO:0000313" key="1">
    <source>
        <dbReference type="Proteomes" id="UP000189701"/>
    </source>
</evidence>
<dbReference type="Proteomes" id="UP000189701">
    <property type="component" value="Unplaced"/>
</dbReference>
<reference evidence="1" key="1">
    <citation type="journal article" date="2013" name="Genome Biol.">
        <title>Reference genomes and transcriptomes of Nicotiana sylvestris and Nicotiana tomentosiformis.</title>
        <authorList>
            <person name="Sierro N."/>
            <person name="Battey J.N."/>
            <person name="Ouadi S."/>
            <person name="Bovet L."/>
            <person name="Goepfert S."/>
            <person name="Bakaher N."/>
            <person name="Peitsch M.C."/>
            <person name="Ivanov N.V."/>
        </authorList>
    </citation>
    <scope>NUCLEOTIDE SEQUENCE [LARGE SCALE GENOMIC DNA]</scope>
</reference>
<evidence type="ECO:0000313" key="2">
    <source>
        <dbReference type="RefSeq" id="XP_009768902.1"/>
    </source>
</evidence>
<protein>
    <submittedName>
        <fullName evidence="2">Uncharacterized protein LOC104219850</fullName>
    </submittedName>
</protein>
<accession>A0A1U7VLP7</accession>